<reference evidence="2" key="1">
    <citation type="journal article" date="2018" name="Genome Biol. Evol.">
        <title>Genomics and development of Lentinus tigrinus, a white-rot wood-decaying mushroom with dimorphic fruiting bodies.</title>
        <authorList>
            <person name="Wu B."/>
            <person name="Xu Z."/>
            <person name="Knudson A."/>
            <person name="Carlson A."/>
            <person name="Chen N."/>
            <person name="Kovaka S."/>
            <person name="LaButti K."/>
            <person name="Lipzen A."/>
            <person name="Pennachio C."/>
            <person name="Riley R."/>
            <person name="Schakwitz W."/>
            <person name="Umezawa K."/>
            <person name="Ohm R.A."/>
            <person name="Grigoriev I.V."/>
            <person name="Nagy L.G."/>
            <person name="Gibbons J."/>
            <person name="Hibbett D."/>
        </authorList>
    </citation>
    <scope>NUCLEOTIDE SEQUENCE [LARGE SCALE GENOMIC DNA]</scope>
    <source>
        <strain evidence="2">ALCF2SS1-6</strain>
    </source>
</reference>
<organism evidence="2 3">
    <name type="scientific">Lentinus tigrinus ALCF2SS1-6</name>
    <dbReference type="NCBI Taxonomy" id="1328759"/>
    <lineage>
        <taxon>Eukaryota</taxon>
        <taxon>Fungi</taxon>
        <taxon>Dikarya</taxon>
        <taxon>Basidiomycota</taxon>
        <taxon>Agaricomycotina</taxon>
        <taxon>Agaricomycetes</taxon>
        <taxon>Polyporales</taxon>
        <taxon>Polyporaceae</taxon>
        <taxon>Lentinus</taxon>
    </lineage>
</organism>
<dbReference type="AlphaFoldDB" id="A0A5C2S8P9"/>
<accession>A0A5C2S8P9</accession>
<proteinExistence type="predicted"/>
<gene>
    <name evidence="2" type="ORF">L227DRAFT_153191</name>
</gene>
<evidence type="ECO:0000313" key="3">
    <source>
        <dbReference type="Proteomes" id="UP000313359"/>
    </source>
</evidence>
<dbReference type="EMBL" id="ML122269">
    <property type="protein sequence ID" value="RPD59607.1"/>
    <property type="molecule type" value="Genomic_DNA"/>
</dbReference>
<keyword evidence="3" id="KW-1185">Reference proteome</keyword>
<name>A0A5C2S8P9_9APHY</name>
<evidence type="ECO:0000313" key="2">
    <source>
        <dbReference type="EMBL" id="RPD59607.1"/>
    </source>
</evidence>
<feature type="region of interest" description="Disordered" evidence="1">
    <location>
        <begin position="1"/>
        <end position="44"/>
    </location>
</feature>
<sequence>MTPRRVCRTRQRREVGRPRHRASVRTSRVLPPELRNPKVQEPSCSSRLQRELRMHLASPPRLPSAICSSSACDVAAGSLHSWI</sequence>
<dbReference type="Proteomes" id="UP000313359">
    <property type="component" value="Unassembled WGS sequence"/>
</dbReference>
<feature type="compositionally biased region" description="Basic residues" evidence="1">
    <location>
        <begin position="1"/>
        <end position="11"/>
    </location>
</feature>
<evidence type="ECO:0000256" key="1">
    <source>
        <dbReference type="SAM" id="MobiDB-lite"/>
    </source>
</evidence>
<protein>
    <submittedName>
        <fullName evidence="2">Uncharacterized protein</fullName>
    </submittedName>
</protein>